<keyword evidence="7" id="KW-0963">Cytoplasm</keyword>
<dbReference type="EMBL" id="QFYS01000002">
    <property type="protein sequence ID" value="RAK67354.1"/>
    <property type="molecule type" value="Genomic_DNA"/>
</dbReference>
<dbReference type="RefSeq" id="WP_111274965.1">
    <property type="nucleotide sequence ID" value="NZ_QFYS01000002.1"/>
</dbReference>
<evidence type="ECO:0000259" key="10">
    <source>
        <dbReference type="PROSITE" id="PS00906"/>
    </source>
</evidence>
<evidence type="ECO:0000256" key="2">
    <source>
        <dbReference type="ARBA" id="ARBA00009935"/>
    </source>
</evidence>
<evidence type="ECO:0000256" key="6">
    <source>
        <dbReference type="ARBA" id="ARBA00023244"/>
    </source>
</evidence>
<dbReference type="CDD" id="cd00717">
    <property type="entry name" value="URO-D"/>
    <property type="match status" value="1"/>
</dbReference>
<comment type="similarity">
    <text evidence="2 7 9">Belongs to the uroporphyrinogen decarboxylase family.</text>
</comment>
<evidence type="ECO:0000256" key="4">
    <source>
        <dbReference type="ARBA" id="ARBA00022793"/>
    </source>
</evidence>
<dbReference type="UniPathway" id="UPA00251">
    <property type="reaction ID" value="UER00321"/>
</dbReference>
<feature type="binding site" evidence="7">
    <location>
        <position position="150"/>
    </location>
    <ligand>
        <name>substrate</name>
    </ligand>
</feature>
<evidence type="ECO:0000313" key="13">
    <source>
        <dbReference type="Proteomes" id="UP000249524"/>
    </source>
</evidence>
<evidence type="ECO:0000256" key="5">
    <source>
        <dbReference type="ARBA" id="ARBA00023239"/>
    </source>
</evidence>
<accession>A0A328BN28</accession>
<evidence type="ECO:0000256" key="7">
    <source>
        <dbReference type="HAMAP-Rule" id="MF_00218"/>
    </source>
</evidence>
<evidence type="ECO:0000313" key="12">
    <source>
        <dbReference type="EMBL" id="RAK67354.1"/>
    </source>
</evidence>
<dbReference type="InterPro" id="IPR006361">
    <property type="entry name" value="Uroporphyrinogen_deCO2ase_HemE"/>
</dbReference>
<feature type="site" description="Transition state stabilizer" evidence="7">
    <location>
        <position position="75"/>
    </location>
</feature>
<dbReference type="EC" id="4.1.1.37" evidence="3 7"/>
<keyword evidence="5 7" id="KW-0456">Lyase</keyword>
<feature type="binding site" evidence="7">
    <location>
        <begin position="25"/>
        <end position="29"/>
    </location>
    <ligand>
        <name>substrate</name>
    </ligand>
</feature>
<dbReference type="PROSITE" id="PS00906">
    <property type="entry name" value="UROD_1"/>
    <property type="match status" value="1"/>
</dbReference>
<comment type="caution">
    <text evidence="12">The sequence shown here is derived from an EMBL/GenBank/DDBJ whole genome shotgun (WGS) entry which is preliminary data.</text>
</comment>
<dbReference type="Gene3D" id="3.20.20.210">
    <property type="match status" value="1"/>
</dbReference>
<keyword evidence="6 7" id="KW-0627">Porphyrin biosynthesis</keyword>
<gene>
    <name evidence="7" type="primary">hemE</name>
    <name evidence="12" type="ORF">DJ019_05360</name>
</gene>
<dbReference type="GO" id="GO:0019353">
    <property type="term" value="P:protoporphyrinogen IX biosynthetic process from glutamate"/>
    <property type="evidence" value="ECO:0007669"/>
    <property type="project" value="TreeGrafter"/>
</dbReference>
<sequence length="348" mass="37847">MSETPRLLRVLSGETLDRPPVWFMRQAGRSLPEYRELRSRAKDFIAFCFDPEMAAEATLQPMRRFPMDAAIVFADILLIPLALGQDVWFEAGEGPRLGALPAIGDLQDAIDGSTAKLANIGETLERVRAELEPERALIGFAGAPWTVATYMLEGRGSQREAARRYAYEHPEELDGLLDVLVEATARYLVMQARSGAQALKLFESWADNLAEDVFERIVIRPHARIVEKVRAAGVDTPFIGFPRSAGALVDNYAGAVPVQAVALDTQASAALGRRIQADGKAIQGALDNLLLLAGGPALDSRVDQLLEQWGSGPYIFNLGHGVMPDTPVQHIARVVERVTGKKAKAVAA</sequence>
<comment type="pathway">
    <text evidence="1 7 8">Porphyrin-containing compound metabolism; protoporphyrin-IX biosynthesis; coproporphyrinogen-III from 5-aminolevulinate: step 4/4.</text>
</comment>
<organism evidence="12 13">
    <name type="scientific">Phenylobacterium kunshanense</name>
    <dbReference type="NCBI Taxonomy" id="1445034"/>
    <lineage>
        <taxon>Bacteria</taxon>
        <taxon>Pseudomonadati</taxon>
        <taxon>Pseudomonadota</taxon>
        <taxon>Alphaproteobacteria</taxon>
        <taxon>Caulobacterales</taxon>
        <taxon>Caulobacteraceae</taxon>
        <taxon>Phenylobacterium</taxon>
    </lineage>
</organism>
<feature type="domain" description="Uroporphyrinogen decarboxylase (URO-D)" evidence="10">
    <location>
        <begin position="20"/>
        <end position="29"/>
    </location>
</feature>
<dbReference type="PANTHER" id="PTHR21091:SF169">
    <property type="entry name" value="UROPORPHYRINOGEN DECARBOXYLASE"/>
    <property type="match status" value="1"/>
</dbReference>
<feature type="domain" description="Uroporphyrinogen decarboxylase (URO-D)" evidence="11">
    <location>
        <begin position="138"/>
        <end position="154"/>
    </location>
</feature>
<evidence type="ECO:0000256" key="3">
    <source>
        <dbReference type="ARBA" id="ARBA00012288"/>
    </source>
</evidence>
<comment type="catalytic activity">
    <reaction evidence="7 8">
        <text>uroporphyrinogen III + 4 H(+) = coproporphyrinogen III + 4 CO2</text>
        <dbReference type="Rhea" id="RHEA:19865"/>
        <dbReference type="ChEBI" id="CHEBI:15378"/>
        <dbReference type="ChEBI" id="CHEBI:16526"/>
        <dbReference type="ChEBI" id="CHEBI:57308"/>
        <dbReference type="ChEBI" id="CHEBI:57309"/>
        <dbReference type="EC" id="4.1.1.37"/>
    </reaction>
</comment>
<feature type="binding site" evidence="7">
    <location>
        <position position="75"/>
    </location>
    <ligand>
        <name>substrate</name>
    </ligand>
</feature>
<feature type="binding site" evidence="7">
    <location>
        <position position="204"/>
    </location>
    <ligand>
        <name>substrate</name>
    </ligand>
</feature>
<comment type="function">
    <text evidence="7">Catalyzes the decarboxylation of four acetate groups of uroporphyrinogen-III to yield coproporphyrinogen-III.</text>
</comment>
<dbReference type="OrthoDB" id="9806656at2"/>
<name>A0A328BN28_9CAUL</name>
<comment type="subcellular location">
    <subcellularLocation>
        <location evidence="7">Cytoplasm</location>
    </subcellularLocation>
</comment>
<comment type="subunit">
    <text evidence="7">Homodimer.</text>
</comment>
<dbReference type="SUPFAM" id="SSF51726">
    <property type="entry name" value="UROD/MetE-like"/>
    <property type="match status" value="1"/>
</dbReference>
<dbReference type="PROSITE" id="PS00907">
    <property type="entry name" value="UROD_2"/>
    <property type="match status" value="1"/>
</dbReference>
<protein>
    <recommendedName>
        <fullName evidence="3 7">Uroporphyrinogen decarboxylase</fullName>
        <shortName evidence="7">UPD</shortName>
        <shortName evidence="7">URO-D</shortName>
        <ecNumber evidence="3 7">4.1.1.37</ecNumber>
    </recommendedName>
</protein>
<dbReference type="GO" id="GO:0004853">
    <property type="term" value="F:uroporphyrinogen decarboxylase activity"/>
    <property type="evidence" value="ECO:0007669"/>
    <property type="project" value="UniProtKB-UniRule"/>
</dbReference>
<dbReference type="HAMAP" id="MF_00218">
    <property type="entry name" value="URO_D"/>
    <property type="match status" value="1"/>
</dbReference>
<feature type="binding site" evidence="7">
    <location>
        <position position="320"/>
    </location>
    <ligand>
        <name>substrate</name>
    </ligand>
</feature>
<dbReference type="PANTHER" id="PTHR21091">
    <property type="entry name" value="METHYLTETRAHYDROFOLATE:HOMOCYSTEINE METHYLTRANSFERASE RELATED"/>
    <property type="match status" value="1"/>
</dbReference>
<dbReference type="AlphaFoldDB" id="A0A328BN28"/>
<dbReference type="InterPro" id="IPR038071">
    <property type="entry name" value="UROD/MetE-like_sf"/>
</dbReference>
<comment type="caution">
    <text evidence="7">Lacks conserved residue(s) required for the propagation of feature annotation.</text>
</comment>
<dbReference type="InterPro" id="IPR000257">
    <property type="entry name" value="Uroporphyrinogen_deCOase"/>
</dbReference>
<dbReference type="Proteomes" id="UP000249524">
    <property type="component" value="Unassembled WGS sequence"/>
</dbReference>
<keyword evidence="4 7" id="KW-0210">Decarboxylase</keyword>
<evidence type="ECO:0000259" key="11">
    <source>
        <dbReference type="PROSITE" id="PS00907"/>
    </source>
</evidence>
<reference evidence="12 13" key="1">
    <citation type="submission" date="2018-05" db="EMBL/GenBank/DDBJ databases">
        <authorList>
            <person name="Lanie J.A."/>
            <person name="Ng W.-L."/>
            <person name="Kazmierczak K.M."/>
            <person name="Andrzejewski T.M."/>
            <person name="Davidsen T.M."/>
            <person name="Wayne K.J."/>
            <person name="Tettelin H."/>
            <person name="Glass J.I."/>
            <person name="Rusch D."/>
            <person name="Podicherti R."/>
            <person name="Tsui H.-C.T."/>
            <person name="Winkler M.E."/>
        </authorList>
    </citation>
    <scope>NUCLEOTIDE SEQUENCE [LARGE SCALE GENOMIC DNA]</scope>
    <source>
        <strain evidence="12 13">BUT-10</strain>
    </source>
</reference>
<dbReference type="GO" id="GO:0005829">
    <property type="term" value="C:cytosol"/>
    <property type="evidence" value="ECO:0007669"/>
    <property type="project" value="TreeGrafter"/>
</dbReference>
<evidence type="ECO:0000256" key="8">
    <source>
        <dbReference type="RuleBase" id="RU000554"/>
    </source>
</evidence>
<proteinExistence type="inferred from homology"/>
<dbReference type="NCBIfam" id="TIGR01464">
    <property type="entry name" value="hemE"/>
    <property type="match status" value="1"/>
</dbReference>
<keyword evidence="13" id="KW-1185">Reference proteome</keyword>
<evidence type="ECO:0000256" key="9">
    <source>
        <dbReference type="RuleBase" id="RU004169"/>
    </source>
</evidence>
<evidence type="ECO:0000256" key="1">
    <source>
        <dbReference type="ARBA" id="ARBA00004804"/>
    </source>
</evidence>
<dbReference type="Pfam" id="PF01208">
    <property type="entry name" value="URO-D"/>
    <property type="match status" value="1"/>
</dbReference>